<dbReference type="EMBL" id="JAUJEB010000002">
    <property type="protein sequence ID" value="MDN5213180.1"/>
    <property type="molecule type" value="Genomic_DNA"/>
</dbReference>
<protein>
    <recommendedName>
        <fullName evidence="3">Porin</fullName>
    </recommendedName>
</protein>
<dbReference type="Proteomes" id="UP001172083">
    <property type="component" value="Unassembled WGS sequence"/>
</dbReference>
<evidence type="ECO:0000313" key="1">
    <source>
        <dbReference type="EMBL" id="MDN5213180.1"/>
    </source>
</evidence>
<evidence type="ECO:0008006" key="3">
    <source>
        <dbReference type="Google" id="ProtNLM"/>
    </source>
</evidence>
<keyword evidence="2" id="KW-1185">Reference proteome</keyword>
<evidence type="ECO:0000313" key="2">
    <source>
        <dbReference type="Proteomes" id="UP001172083"/>
    </source>
</evidence>
<proteinExistence type="predicted"/>
<gene>
    <name evidence="1" type="ORF">QQ020_14020</name>
</gene>
<dbReference type="RefSeq" id="WP_346758520.1">
    <property type="nucleotide sequence ID" value="NZ_JAUJEB010000002.1"/>
</dbReference>
<accession>A0ABT8L602</accession>
<name>A0ABT8L602_9BACT</name>
<reference evidence="1" key="1">
    <citation type="submission" date="2023-06" db="EMBL/GenBank/DDBJ databases">
        <title>Genomic of Agaribacillus aureum.</title>
        <authorList>
            <person name="Wang G."/>
        </authorList>
    </citation>
    <scope>NUCLEOTIDE SEQUENCE</scope>
    <source>
        <strain evidence="1">BMA12</strain>
    </source>
</reference>
<organism evidence="1 2">
    <name type="scientific">Agaribacillus aureus</name>
    <dbReference type="NCBI Taxonomy" id="3051825"/>
    <lineage>
        <taxon>Bacteria</taxon>
        <taxon>Pseudomonadati</taxon>
        <taxon>Bacteroidota</taxon>
        <taxon>Cytophagia</taxon>
        <taxon>Cytophagales</taxon>
        <taxon>Splendidivirgaceae</taxon>
        <taxon>Agaribacillus</taxon>
    </lineage>
</organism>
<comment type="caution">
    <text evidence="1">The sequence shown here is derived from an EMBL/GenBank/DDBJ whole genome shotgun (WGS) entry which is preliminary data.</text>
</comment>
<sequence length="395" mass="45419">MKRIIILTLTCFSTIAGYGQITRTHKIALGLGNEWNPFLSPNTLVEDGETTAREELWDNGTYQSLSLKNSLKIEGEKYRLKFKVNGSLGIYQTEEDANRFTYRLGVSYRLKYASKKYFEFAPELFRKRREGINADNAVLTTPFSYSLFQAPIGLDFYLGNKAWLKTKTGYLYKNYDKAQGEELYYQAPFFEASISKKWDSKNAVKKISLRSATQFRKYQTLSLINASEEEEEPEEENVYREGSRNWTYQFTDLVLDISGNDGPQKLGIGLYHISRIDADKRSTYHELGPGIQYQLQSAKAGVKASLKFTIRSYQRLAPGSDNDVPLQYEYIRANIELYHALSKQSQIYSKGNIVNRTSNNPNQESLSFREYFNGYAEIGIRWTLLKPNPPLLYGP</sequence>